<reference evidence="1 2" key="1">
    <citation type="submission" date="2020-08" db="EMBL/GenBank/DDBJ databases">
        <title>Genomic Encyclopedia of Type Strains, Phase IV (KMG-IV): sequencing the most valuable type-strain genomes for metagenomic binning, comparative biology and taxonomic classification.</title>
        <authorList>
            <person name="Goeker M."/>
        </authorList>
    </citation>
    <scope>NUCLEOTIDE SEQUENCE [LARGE SCALE GENOMIC DNA]</scope>
    <source>
        <strain evidence="1 2">DSM 101730</strain>
    </source>
</reference>
<protein>
    <submittedName>
        <fullName evidence="1">SH3-like domain-containing protein</fullName>
    </submittedName>
</protein>
<organism evidence="1 2">
    <name type="scientific">Amaricoccus macauensis</name>
    <dbReference type="NCBI Taxonomy" id="57001"/>
    <lineage>
        <taxon>Bacteria</taxon>
        <taxon>Pseudomonadati</taxon>
        <taxon>Pseudomonadota</taxon>
        <taxon>Alphaproteobacteria</taxon>
        <taxon>Rhodobacterales</taxon>
        <taxon>Paracoccaceae</taxon>
        <taxon>Amaricoccus</taxon>
    </lineage>
</organism>
<sequence length="77" mass="8147">MFVEITGAAGALVLRDGPTKGASIVARLDDRTLLHTIGCQMAAGRKWCEVELPEDGSVKGWVGMTNLRVVPAPTPTN</sequence>
<comment type="caution">
    <text evidence="1">The sequence shown here is derived from an EMBL/GenBank/DDBJ whole genome shotgun (WGS) entry which is preliminary data.</text>
</comment>
<dbReference type="RefSeq" id="WP_184153409.1">
    <property type="nucleotide sequence ID" value="NZ_JACHFM010000004.1"/>
</dbReference>
<gene>
    <name evidence="1" type="ORF">HNP73_003751</name>
</gene>
<evidence type="ECO:0000313" key="1">
    <source>
        <dbReference type="EMBL" id="MBB5223797.1"/>
    </source>
</evidence>
<proteinExistence type="predicted"/>
<dbReference type="AlphaFoldDB" id="A0A840SP60"/>
<name>A0A840SP60_9RHOB</name>
<accession>A0A840SP60</accession>
<dbReference type="EMBL" id="JACHFM010000004">
    <property type="protein sequence ID" value="MBB5223797.1"/>
    <property type="molecule type" value="Genomic_DNA"/>
</dbReference>
<evidence type="ECO:0000313" key="2">
    <source>
        <dbReference type="Proteomes" id="UP000549457"/>
    </source>
</evidence>
<keyword evidence="2" id="KW-1185">Reference proteome</keyword>
<dbReference type="Proteomes" id="UP000549457">
    <property type="component" value="Unassembled WGS sequence"/>
</dbReference>